<keyword evidence="2" id="KW-0548">Nucleotidyltransferase</keyword>
<feature type="domain" description="Reverse transcriptase RNase H-like" evidence="7">
    <location>
        <begin position="10"/>
        <end position="81"/>
    </location>
</feature>
<dbReference type="EMBL" id="QXFV01000003">
    <property type="protein sequence ID" value="KAE9052853.1"/>
    <property type="molecule type" value="Genomic_DNA"/>
</dbReference>
<reference evidence="8 9" key="1">
    <citation type="submission" date="2018-09" db="EMBL/GenBank/DDBJ databases">
        <title>Genomic investigation of the strawberry pathogen Phytophthora fragariae indicates pathogenicity is determined by transcriptional variation in three key races.</title>
        <authorList>
            <person name="Adams T.M."/>
            <person name="Armitage A.D."/>
            <person name="Sobczyk M.K."/>
            <person name="Bates H.J."/>
            <person name="Dunwell J.M."/>
            <person name="Nellist C.F."/>
            <person name="Harrison R.J."/>
        </authorList>
    </citation>
    <scope>NUCLEOTIDE SEQUENCE [LARGE SCALE GENOMIC DNA]</scope>
    <source>
        <strain evidence="8 9">SCRP249</strain>
    </source>
</reference>
<dbReference type="Proteomes" id="UP000429607">
    <property type="component" value="Unassembled WGS sequence"/>
</dbReference>
<evidence type="ECO:0000313" key="8">
    <source>
        <dbReference type="EMBL" id="KAE9052853.1"/>
    </source>
</evidence>
<name>A0A6A3P7G7_9STRA</name>
<keyword evidence="1" id="KW-0808">Transferase</keyword>
<evidence type="ECO:0000256" key="3">
    <source>
        <dbReference type="ARBA" id="ARBA00022722"/>
    </source>
</evidence>
<dbReference type="SUPFAM" id="SSF53098">
    <property type="entry name" value="Ribonuclease H-like"/>
    <property type="match status" value="1"/>
</dbReference>
<dbReference type="PANTHER" id="PTHR37984:SF5">
    <property type="entry name" value="PROTEIN NYNRIN-LIKE"/>
    <property type="match status" value="1"/>
</dbReference>
<dbReference type="GO" id="GO:0016787">
    <property type="term" value="F:hydrolase activity"/>
    <property type="evidence" value="ECO:0007669"/>
    <property type="project" value="UniProtKB-KW"/>
</dbReference>
<protein>
    <recommendedName>
        <fullName evidence="7">Reverse transcriptase RNase H-like domain-containing protein</fullName>
    </recommendedName>
</protein>
<evidence type="ECO:0000256" key="5">
    <source>
        <dbReference type="ARBA" id="ARBA00022801"/>
    </source>
</evidence>
<proteinExistence type="predicted"/>
<dbReference type="PANTHER" id="PTHR37984">
    <property type="entry name" value="PROTEIN CBG26694"/>
    <property type="match status" value="1"/>
</dbReference>
<keyword evidence="6" id="KW-0695">RNA-directed DNA polymerase</keyword>
<dbReference type="Pfam" id="PF17917">
    <property type="entry name" value="RT_RNaseH"/>
    <property type="match status" value="1"/>
</dbReference>
<evidence type="ECO:0000256" key="4">
    <source>
        <dbReference type="ARBA" id="ARBA00022759"/>
    </source>
</evidence>
<sequence length="252" mass="28782">MSFSFTREGHSRAQLNWSVIEKESYPIVLACTELGCLLQRAQGFRIFCDHSNLIQVFCPSKEVKQHVRGKLQRWTMKLTGYSYDIEHINGTDNHWADKVSRWLCRQEEPAFGRVKAVRTRSSRDSGSSLRPLQDEGFAWPSVDEVLRVQQRHVSKLTATHEQIDMPAMWMSDQGTHFKNELMAGLRQRLKGVHTFVPVYTPWANGTVERLNRDILHVVRAVLLELQLGVSLAGGTAESQPHTGHFARRVGAY</sequence>
<dbReference type="SUPFAM" id="SSF56672">
    <property type="entry name" value="DNA/RNA polymerases"/>
    <property type="match status" value="1"/>
</dbReference>
<keyword evidence="5" id="KW-0378">Hydrolase</keyword>
<gene>
    <name evidence="8" type="ORF">PR001_g141</name>
</gene>
<dbReference type="InterPro" id="IPR041373">
    <property type="entry name" value="RT_RNaseH"/>
</dbReference>
<evidence type="ECO:0000313" key="9">
    <source>
        <dbReference type="Proteomes" id="UP000429607"/>
    </source>
</evidence>
<dbReference type="InterPro" id="IPR050951">
    <property type="entry name" value="Retrovirus_Pol_polyprotein"/>
</dbReference>
<dbReference type="InterPro" id="IPR012337">
    <property type="entry name" value="RNaseH-like_sf"/>
</dbReference>
<dbReference type="GO" id="GO:0004519">
    <property type="term" value="F:endonuclease activity"/>
    <property type="evidence" value="ECO:0007669"/>
    <property type="project" value="UniProtKB-KW"/>
</dbReference>
<evidence type="ECO:0000256" key="6">
    <source>
        <dbReference type="ARBA" id="ARBA00022918"/>
    </source>
</evidence>
<organism evidence="8 9">
    <name type="scientific">Phytophthora rubi</name>
    <dbReference type="NCBI Taxonomy" id="129364"/>
    <lineage>
        <taxon>Eukaryota</taxon>
        <taxon>Sar</taxon>
        <taxon>Stramenopiles</taxon>
        <taxon>Oomycota</taxon>
        <taxon>Peronosporomycetes</taxon>
        <taxon>Peronosporales</taxon>
        <taxon>Peronosporaceae</taxon>
        <taxon>Phytophthora</taxon>
    </lineage>
</organism>
<evidence type="ECO:0000256" key="2">
    <source>
        <dbReference type="ARBA" id="ARBA00022695"/>
    </source>
</evidence>
<dbReference type="InterPro" id="IPR043502">
    <property type="entry name" value="DNA/RNA_pol_sf"/>
</dbReference>
<dbReference type="Gene3D" id="3.30.420.10">
    <property type="entry name" value="Ribonuclease H-like superfamily/Ribonuclease H"/>
    <property type="match status" value="1"/>
</dbReference>
<dbReference type="GO" id="GO:0003676">
    <property type="term" value="F:nucleic acid binding"/>
    <property type="evidence" value="ECO:0007669"/>
    <property type="project" value="InterPro"/>
</dbReference>
<evidence type="ECO:0000259" key="7">
    <source>
        <dbReference type="Pfam" id="PF17917"/>
    </source>
</evidence>
<dbReference type="InterPro" id="IPR036397">
    <property type="entry name" value="RNaseH_sf"/>
</dbReference>
<comment type="caution">
    <text evidence="8">The sequence shown here is derived from an EMBL/GenBank/DDBJ whole genome shotgun (WGS) entry which is preliminary data.</text>
</comment>
<evidence type="ECO:0000256" key="1">
    <source>
        <dbReference type="ARBA" id="ARBA00022679"/>
    </source>
</evidence>
<dbReference type="GO" id="GO:0003964">
    <property type="term" value="F:RNA-directed DNA polymerase activity"/>
    <property type="evidence" value="ECO:0007669"/>
    <property type="project" value="UniProtKB-KW"/>
</dbReference>
<keyword evidence="3" id="KW-0540">Nuclease</keyword>
<accession>A0A6A3P7G7</accession>
<dbReference type="AlphaFoldDB" id="A0A6A3P7G7"/>
<keyword evidence="4" id="KW-0255">Endonuclease</keyword>